<accession>A0A2H6KHU1</accession>
<dbReference type="RefSeq" id="XP_028868798.1">
    <property type="nucleotide sequence ID" value="XM_029012965.1"/>
</dbReference>
<evidence type="ECO:0000256" key="1">
    <source>
        <dbReference type="SAM" id="MobiDB-lite"/>
    </source>
</evidence>
<feature type="region of interest" description="Disordered" evidence="1">
    <location>
        <begin position="346"/>
        <end position="366"/>
    </location>
</feature>
<dbReference type="VEuPathDB" id="PiroplasmaDB:BOVATA_040480"/>
<protein>
    <submittedName>
        <fullName evidence="2">Extracellular matrix-binding ebh, putative</fullName>
    </submittedName>
</protein>
<organism evidence="2 3">
    <name type="scientific">Babesia ovata</name>
    <dbReference type="NCBI Taxonomy" id="189622"/>
    <lineage>
        <taxon>Eukaryota</taxon>
        <taxon>Sar</taxon>
        <taxon>Alveolata</taxon>
        <taxon>Apicomplexa</taxon>
        <taxon>Aconoidasida</taxon>
        <taxon>Piroplasmida</taxon>
        <taxon>Babesiidae</taxon>
        <taxon>Babesia</taxon>
    </lineage>
</organism>
<gene>
    <name evidence="2" type="ORF">BOVATA_040480</name>
</gene>
<dbReference type="Proteomes" id="UP000236319">
    <property type="component" value="Unassembled WGS sequence"/>
</dbReference>
<proteinExistence type="predicted"/>
<dbReference type="AlphaFoldDB" id="A0A2H6KHU1"/>
<name>A0A2H6KHU1_9APIC</name>
<evidence type="ECO:0000313" key="3">
    <source>
        <dbReference type="Proteomes" id="UP000236319"/>
    </source>
</evidence>
<evidence type="ECO:0000313" key="2">
    <source>
        <dbReference type="EMBL" id="GBE62555.1"/>
    </source>
</evidence>
<dbReference type="OrthoDB" id="425925at2759"/>
<dbReference type="GeneID" id="39876325"/>
<comment type="caution">
    <text evidence="2">The sequence shown here is derived from an EMBL/GenBank/DDBJ whole genome shotgun (WGS) entry which is preliminary data.</text>
</comment>
<keyword evidence="3" id="KW-1185">Reference proteome</keyword>
<sequence>MLLRSWELRHWMKNVKGDLGTLKGKISELGNGLEGDGKSNELVKDKLEALEKQKEQLEKVTGKPTGSIHMAMGQLEGNFKTHIQKPLNLAVSAVDEAIGTLGGKFDSKQNIAGIFEHIKSKVGEIKGSERRKKSGVDGIVARFQTYVREVGRNMQCQTTLQAWLDKILTHNGVVVYRLGKFVGDNKGGQLNGKYNSEKGMHDPIKEKTKAKLKAANVYGYAESESPVESNGLLTVMLTSLMKFLDAYANKLDGRINVDNNTFVTELVSKIEGDVKNGNRYSGYNNQHLTPTVEAVLAALTANARRTAGEIGSLILSIDRSGQPSEGSIASILDQITPIATKLHGQLEGATKTPGPPTGPNVSPAQAVDSRLQAVRNSFRHHHASSVSQSPYGDAR</sequence>
<dbReference type="EMBL" id="BDSA01000005">
    <property type="protein sequence ID" value="GBE62555.1"/>
    <property type="molecule type" value="Genomic_DNA"/>
</dbReference>
<reference evidence="2 3" key="1">
    <citation type="journal article" date="2017" name="BMC Genomics">
        <title>Whole-genome assembly of Babesia ovata and comparative genomics between closely related pathogens.</title>
        <authorList>
            <person name="Yamagishi J."/>
            <person name="Asada M."/>
            <person name="Hakimi H."/>
            <person name="Tanaka T.Q."/>
            <person name="Sugimoto C."/>
            <person name="Kawazu S."/>
        </authorList>
    </citation>
    <scope>NUCLEOTIDE SEQUENCE [LARGE SCALE GENOMIC DNA]</scope>
    <source>
        <strain evidence="2 3">Miyake</strain>
    </source>
</reference>